<proteinExistence type="predicted"/>
<keyword evidence="1" id="KW-0812">Transmembrane</keyword>
<name>A0A224Y973_9ACAR</name>
<organism evidence="2">
    <name type="scientific">Rhipicephalus zambeziensis</name>
    <dbReference type="NCBI Taxonomy" id="60191"/>
    <lineage>
        <taxon>Eukaryota</taxon>
        <taxon>Metazoa</taxon>
        <taxon>Ecdysozoa</taxon>
        <taxon>Arthropoda</taxon>
        <taxon>Chelicerata</taxon>
        <taxon>Arachnida</taxon>
        <taxon>Acari</taxon>
        <taxon>Parasitiformes</taxon>
        <taxon>Ixodida</taxon>
        <taxon>Ixodoidea</taxon>
        <taxon>Ixodidae</taxon>
        <taxon>Rhipicephalinae</taxon>
        <taxon>Rhipicephalus</taxon>
        <taxon>Rhipicephalus</taxon>
    </lineage>
</organism>
<protein>
    <submittedName>
        <fullName evidence="2">Uncharacterized protein</fullName>
    </submittedName>
</protein>
<keyword evidence="1" id="KW-0472">Membrane</keyword>
<evidence type="ECO:0000313" key="2">
    <source>
        <dbReference type="EMBL" id="MAA14197.1"/>
    </source>
</evidence>
<dbReference type="AlphaFoldDB" id="A0A224Y973"/>
<evidence type="ECO:0000256" key="1">
    <source>
        <dbReference type="SAM" id="Phobius"/>
    </source>
</evidence>
<dbReference type="EMBL" id="GFPF01003051">
    <property type="protein sequence ID" value="MAA14197.1"/>
    <property type="molecule type" value="Transcribed_RNA"/>
</dbReference>
<keyword evidence="1" id="KW-1133">Transmembrane helix</keyword>
<reference evidence="2" key="1">
    <citation type="journal article" date="2017" name="Parasit. Vectors">
        <title>Sialotranscriptomics of Rhipicephalus zambeziensis reveals intricate expression profiles of secretory proteins and suggests tight temporal transcriptional regulation during blood-feeding.</title>
        <authorList>
            <person name="de Castro M.H."/>
            <person name="de Klerk D."/>
            <person name="Pienaar R."/>
            <person name="Rees D.J.G."/>
            <person name="Mans B.J."/>
        </authorList>
    </citation>
    <scope>NUCLEOTIDE SEQUENCE</scope>
    <source>
        <tissue evidence="2">Salivary glands</tissue>
    </source>
</reference>
<feature type="transmembrane region" description="Helical" evidence="1">
    <location>
        <begin position="12"/>
        <end position="31"/>
    </location>
</feature>
<accession>A0A224Y973</accession>
<sequence>MRTHINGDIDISHLFFGFLCLKHLAQIYILLAHLSGNQTQRNKGGDTVSCCQRVSISRAGDTLLFFDLLHLVHCVLQLTDTAVVILEDLTARSKEKRANRVCLCSASRVEDLQSQANPNH</sequence>